<dbReference type="SMART" id="SM00267">
    <property type="entry name" value="GGDEF"/>
    <property type="match status" value="1"/>
</dbReference>
<dbReference type="NCBIfam" id="TIGR00254">
    <property type="entry name" value="GGDEF"/>
    <property type="match status" value="1"/>
</dbReference>
<dbReference type="SUPFAM" id="SSF141868">
    <property type="entry name" value="EAL domain-like"/>
    <property type="match status" value="1"/>
</dbReference>
<evidence type="ECO:0000259" key="2">
    <source>
        <dbReference type="PROSITE" id="PS50887"/>
    </source>
</evidence>
<dbReference type="InterPro" id="IPR043128">
    <property type="entry name" value="Rev_trsase/Diguanyl_cyclase"/>
</dbReference>
<dbReference type="Pfam" id="PF00563">
    <property type="entry name" value="EAL"/>
    <property type="match status" value="1"/>
</dbReference>
<dbReference type="PROSITE" id="PS50887">
    <property type="entry name" value="GGDEF"/>
    <property type="match status" value="1"/>
</dbReference>
<gene>
    <name evidence="3" type="ORF">OCOJLMKI_5194</name>
</gene>
<sequence length="549" mass="58828">MSAAALPLAVMPKAKPRSAALPEMATAVMILNEGCEVEFANESARALFAGVELLGCGLNALLTICDVKGGADFLDAVTDYPLLTQGRLALCDGRYVDAILKPLSTGGYVLTFDDVTAYVRDAALAHKDALTGLHNRASFQDRLKEMLARAKRTGSEVAVLCLDLDRFKAVNDTLGHPVGDTLLRKVAERLQSALREGDVVARLGGDEFAVLQADAVQPQAAETLAARLVDLLGRTYLVDGHMLNIGTSVGVAVSPTDGSDMDELMKRADLALYRAKSDGRGTFRFFEADMDARMKARRSLELDLRRALALKEFTLAYQPQIDLATNAVTGFEALIRWEHPERGMVQPADFIPLTEEIGIITPIGEWVLRTACKEAAGWSKPVSIAVNLSPVQFRSPKLVEIVMSALARSGLEPSRLELEITEGALLANTESVLATLTTLRALGVRISMDDFGTGYSSLSYLRKFPFDKIKIDRSFVSGMVDNEDCGAIVRAVASLGASLGIKTTAEGVETTEQLAAIQAEGCGEVQGFLTGRPMPAAMAAALLSDSSTL</sequence>
<dbReference type="EMBL" id="BPQP01000132">
    <property type="protein sequence ID" value="GJD97955.1"/>
    <property type="molecule type" value="Genomic_DNA"/>
</dbReference>
<feature type="domain" description="EAL" evidence="1">
    <location>
        <begin position="297"/>
        <end position="547"/>
    </location>
</feature>
<dbReference type="CDD" id="cd01949">
    <property type="entry name" value="GGDEF"/>
    <property type="match status" value="1"/>
</dbReference>
<evidence type="ECO:0000313" key="4">
    <source>
        <dbReference type="Proteomes" id="UP001055125"/>
    </source>
</evidence>
<dbReference type="CDD" id="cd01948">
    <property type="entry name" value="EAL"/>
    <property type="match status" value="1"/>
</dbReference>
<dbReference type="InterPro" id="IPR000160">
    <property type="entry name" value="GGDEF_dom"/>
</dbReference>
<dbReference type="Gene3D" id="3.30.70.270">
    <property type="match status" value="1"/>
</dbReference>
<dbReference type="InterPro" id="IPR052155">
    <property type="entry name" value="Biofilm_reg_signaling"/>
</dbReference>
<proteinExistence type="predicted"/>
<evidence type="ECO:0008006" key="5">
    <source>
        <dbReference type="Google" id="ProtNLM"/>
    </source>
</evidence>
<evidence type="ECO:0000259" key="1">
    <source>
        <dbReference type="PROSITE" id="PS50883"/>
    </source>
</evidence>
<name>A0ABQ4S4A1_9HYPH</name>
<dbReference type="Gene3D" id="3.20.20.450">
    <property type="entry name" value="EAL domain"/>
    <property type="match status" value="1"/>
</dbReference>
<dbReference type="InterPro" id="IPR029787">
    <property type="entry name" value="Nucleotide_cyclase"/>
</dbReference>
<protein>
    <recommendedName>
        <fullName evidence="5">Diguanylate cyclase</fullName>
    </recommendedName>
</protein>
<feature type="domain" description="GGDEF" evidence="2">
    <location>
        <begin position="155"/>
        <end position="288"/>
    </location>
</feature>
<accession>A0ABQ4S4A1</accession>
<dbReference type="Pfam" id="PF00990">
    <property type="entry name" value="GGDEF"/>
    <property type="match status" value="1"/>
</dbReference>
<dbReference type="InterPro" id="IPR001633">
    <property type="entry name" value="EAL_dom"/>
</dbReference>
<dbReference type="PROSITE" id="PS50883">
    <property type="entry name" value="EAL"/>
    <property type="match status" value="1"/>
</dbReference>
<dbReference type="PANTHER" id="PTHR44757">
    <property type="entry name" value="DIGUANYLATE CYCLASE DGCP"/>
    <property type="match status" value="1"/>
</dbReference>
<dbReference type="Proteomes" id="UP001055125">
    <property type="component" value="Unassembled WGS sequence"/>
</dbReference>
<reference evidence="3" key="2">
    <citation type="submission" date="2021-08" db="EMBL/GenBank/DDBJ databases">
        <authorList>
            <person name="Tani A."/>
            <person name="Ola A."/>
            <person name="Ogura Y."/>
            <person name="Katsura K."/>
            <person name="Hayashi T."/>
        </authorList>
    </citation>
    <scope>NUCLEOTIDE SEQUENCE</scope>
    <source>
        <strain evidence="3">DSM 19015</strain>
    </source>
</reference>
<dbReference type="InterPro" id="IPR035919">
    <property type="entry name" value="EAL_sf"/>
</dbReference>
<evidence type="ECO:0000313" key="3">
    <source>
        <dbReference type="EMBL" id="GJD97955.1"/>
    </source>
</evidence>
<dbReference type="SMART" id="SM00052">
    <property type="entry name" value="EAL"/>
    <property type="match status" value="1"/>
</dbReference>
<keyword evidence="4" id="KW-1185">Reference proteome</keyword>
<comment type="caution">
    <text evidence="3">The sequence shown here is derived from an EMBL/GenBank/DDBJ whole genome shotgun (WGS) entry which is preliminary data.</text>
</comment>
<organism evidence="3 4">
    <name type="scientific">Methylobacterium iners</name>
    <dbReference type="NCBI Taxonomy" id="418707"/>
    <lineage>
        <taxon>Bacteria</taxon>
        <taxon>Pseudomonadati</taxon>
        <taxon>Pseudomonadota</taxon>
        <taxon>Alphaproteobacteria</taxon>
        <taxon>Hyphomicrobiales</taxon>
        <taxon>Methylobacteriaceae</taxon>
        <taxon>Methylobacterium</taxon>
    </lineage>
</organism>
<reference evidence="3" key="1">
    <citation type="journal article" date="2021" name="Front. Microbiol.">
        <title>Comprehensive Comparative Genomics and Phenotyping of Methylobacterium Species.</title>
        <authorList>
            <person name="Alessa O."/>
            <person name="Ogura Y."/>
            <person name="Fujitani Y."/>
            <person name="Takami H."/>
            <person name="Hayashi T."/>
            <person name="Sahin N."/>
            <person name="Tani A."/>
        </authorList>
    </citation>
    <scope>NUCLEOTIDE SEQUENCE</scope>
    <source>
        <strain evidence="3">DSM 19015</strain>
    </source>
</reference>
<dbReference type="PANTHER" id="PTHR44757:SF2">
    <property type="entry name" value="BIOFILM ARCHITECTURE MAINTENANCE PROTEIN MBAA"/>
    <property type="match status" value="1"/>
</dbReference>
<dbReference type="SUPFAM" id="SSF55073">
    <property type="entry name" value="Nucleotide cyclase"/>
    <property type="match status" value="1"/>
</dbReference>
<dbReference type="RefSeq" id="WP_238247030.1">
    <property type="nucleotide sequence ID" value="NZ_BPQP01000132.1"/>
</dbReference>